<dbReference type="EMBL" id="CM037620">
    <property type="protein sequence ID" value="KAH7995281.1"/>
    <property type="molecule type" value="Genomic_DNA"/>
</dbReference>
<reference evidence="1" key="1">
    <citation type="submission" date="2021-08" db="EMBL/GenBank/DDBJ databases">
        <title>The first chromosome-level gecko genome reveals the dynamic sex chromosomes of Neotropical dwarf geckos (Sphaerodactylidae: Sphaerodactylus).</title>
        <authorList>
            <person name="Pinto B.J."/>
            <person name="Keating S.E."/>
            <person name="Gamble T."/>
        </authorList>
    </citation>
    <scope>NUCLEOTIDE SEQUENCE</scope>
    <source>
        <strain evidence="1">TG3544</strain>
    </source>
</reference>
<sequence>MGFLCHSYLHILCLTLATELQRNVKEIRTRIRHTKKIQQEKKYDSGISKESVHRAQYLAASILNISKTDLDDILDVEDDEVTEQIKREHENDKEWMSYLQKLLEGQSALLIGNWEIATKAMTSSQVFLP</sequence>
<dbReference type="Proteomes" id="UP000827872">
    <property type="component" value="Linkage Group LG07"/>
</dbReference>
<gene>
    <name evidence="1" type="ORF">K3G42_023987</name>
</gene>
<name>A0ACB8ERR2_9SAUR</name>
<proteinExistence type="predicted"/>
<organism evidence="1 2">
    <name type="scientific">Sphaerodactylus townsendi</name>
    <dbReference type="NCBI Taxonomy" id="933632"/>
    <lineage>
        <taxon>Eukaryota</taxon>
        <taxon>Metazoa</taxon>
        <taxon>Chordata</taxon>
        <taxon>Craniata</taxon>
        <taxon>Vertebrata</taxon>
        <taxon>Euteleostomi</taxon>
        <taxon>Lepidosauria</taxon>
        <taxon>Squamata</taxon>
        <taxon>Bifurcata</taxon>
        <taxon>Gekkota</taxon>
        <taxon>Sphaerodactylidae</taxon>
        <taxon>Sphaerodactylus</taxon>
    </lineage>
</organism>
<keyword evidence="2" id="KW-1185">Reference proteome</keyword>
<evidence type="ECO:0000313" key="1">
    <source>
        <dbReference type="EMBL" id="KAH7995281.1"/>
    </source>
</evidence>
<protein>
    <submittedName>
        <fullName evidence="1">Uncharacterized protein</fullName>
    </submittedName>
</protein>
<evidence type="ECO:0000313" key="2">
    <source>
        <dbReference type="Proteomes" id="UP000827872"/>
    </source>
</evidence>
<accession>A0ACB8ERR2</accession>
<comment type="caution">
    <text evidence="1">The sequence shown here is derived from an EMBL/GenBank/DDBJ whole genome shotgun (WGS) entry which is preliminary data.</text>
</comment>